<evidence type="ECO:0000313" key="3">
    <source>
        <dbReference type="Proteomes" id="UP000031166"/>
    </source>
</evidence>
<proteinExistence type="predicted"/>
<feature type="transmembrane region" description="Helical" evidence="1">
    <location>
        <begin position="42"/>
        <end position="64"/>
    </location>
</feature>
<feature type="transmembrane region" description="Helical" evidence="1">
    <location>
        <begin position="76"/>
        <end position="96"/>
    </location>
</feature>
<evidence type="ECO:0000256" key="1">
    <source>
        <dbReference type="SAM" id="Phobius"/>
    </source>
</evidence>
<dbReference type="Proteomes" id="UP000031166">
    <property type="component" value="Unassembled WGS sequence"/>
</dbReference>
<dbReference type="AlphaFoldDB" id="A0A0B4BYQ6"/>
<comment type="caution">
    <text evidence="2">The sequence shown here is derived from an EMBL/GenBank/DDBJ whole genome shotgun (WGS) entry which is preliminary data.</text>
</comment>
<dbReference type="STRING" id="172043.RM53_16465"/>
<keyword evidence="1" id="KW-1133">Transmembrane helix</keyword>
<sequence>MKAASFSRSPSARWRLLLWLSLGAVLVVPLIAMQFMSEVSWTAFDFGVMAVLLTVAGLAVELLLSKMWTPAPRLIACLGILAVVAIVWVEGAVGIFY</sequence>
<accession>A0A0B4BYQ6</accession>
<keyword evidence="1" id="KW-0472">Membrane</keyword>
<evidence type="ECO:0000313" key="2">
    <source>
        <dbReference type="EMBL" id="KIC53724.1"/>
    </source>
</evidence>
<reference evidence="2 3" key="1">
    <citation type="submission" date="2014-12" db="EMBL/GenBank/DDBJ databases">
        <title>Genome sequencing of Brevundimonas nasdae TPW30.</title>
        <authorList>
            <person name="Tan P.W."/>
            <person name="Chan K.-G."/>
        </authorList>
    </citation>
    <scope>NUCLEOTIDE SEQUENCE [LARGE SCALE GENOMIC DNA]</scope>
    <source>
        <strain evidence="2 3">TPW30</strain>
    </source>
</reference>
<dbReference type="EMBL" id="JWSY01000059">
    <property type="protein sequence ID" value="KIC53724.1"/>
    <property type="molecule type" value="Genomic_DNA"/>
</dbReference>
<keyword evidence="1" id="KW-0812">Transmembrane</keyword>
<protein>
    <submittedName>
        <fullName evidence="2">Uncharacterized protein</fullName>
    </submittedName>
</protein>
<organism evidence="2 3">
    <name type="scientific">Brevundimonas nasdae</name>
    <dbReference type="NCBI Taxonomy" id="172043"/>
    <lineage>
        <taxon>Bacteria</taxon>
        <taxon>Pseudomonadati</taxon>
        <taxon>Pseudomonadota</taxon>
        <taxon>Alphaproteobacteria</taxon>
        <taxon>Caulobacterales</taxon>
        <taxon>Caulobacteraceae</taxon>
        <taxon>Brevundimonas</taxon>
    </lineage>
</organism>
<gene>
    <name evidence="2" type="ORF">RM53_16465</name>
</gene>
<dbReference type="RefSeq" id="WP_039248798.1">
    <property type="nucleotide sequence ID" value="NZ_JWSY01000059.1"/>
</dbReference>
<name>A0A0B4BYQ6_9CAUL</name>